<dbReference type="InterPro" id="IPR041629">
    <property type="entry name" value="SCP_3"/>
</dbReference>
<dbReference type="STRING" id="77635.BISU_2134"/>
<dbReference type="Proteomes" id="UP000029055">
    <property type="component" value="Unassembled WGS sequence"/>
</dbReference>
<evidence type="ECO:0000313" key="4">
    <source>
        <dbReference type="Proteomes" id="UP000029055"/>
    </source>
</evidence>
<gene>
    <name evidence="3" type="ORF">BISU_2134</name>
</gene>
<dbReference type="AlphaFoldDB" id="A0A087DTT3"/>
<dbReference type="eggNOG" id="COG3255">
    <property type="taxonomic scope" value="Bacteria"/>
</dbReference>
<feature type="compositionally biased region" description="Low complexity" evidence="1">
    <location>
        <begin position="74"/>
        <end position="84"/>
    </location>
</feature>
<dbReference type="EMBL" id="JGZR01000016">
    <property type="protein sequence ID" value="KFI98933.1"/>
    <property type="molecule type" value="Genomic_DNA"/>
</dbReference>
<protein>
    <recommendedName>
        <fullName evidence="2">Bacterial SCP orthologue domain-containing protein</fullName>
    </recommendedName>
</protein>
<evidence type="ECO:0000259" key="2">
    <source>
        <dbReference type="Pfam" id="PF17844"/>
    </source>
</evidence>
<feature type="compositionally biased region" description="Polar residues" evidence="1">
    <location>
        <begin position="85"/>
        <end position="95"/>
    </location>
</feature>
<organism evidence="3 4">
    <name type="scientific">Bifidobacterium subtile</name>
    <dbReference type="NCBI Taxonomy" id="77635"/>
    <lineage>
        <taxon>Bacteria</taxon>
        <taxon>Bacillati</taxon>
        <taxon>Actinomycetota</taxon>
        <taxon>Actinomycetes</taxon>
        <taxon>Bifidobacteriales</taxon>
        <taxon>Bifidobacteriaceae</taxon>
        <taxon>Bifidobacterium</taxon>
    </lineage>
</organism>
<comment type="caution">
    <text evidence="3">The sequence shown here is derived from an EMBL/GenBank/DDBJ whole genome shotgun (WGS) entry which is preliminary data.</text>
</comment>
<name>A0A087DTT3_9BIFI</name>
<dbReference type="Gene3D" id="3.30.1050.40">
    <property type="match status" value="1"/>
</dbReference>
<sequence length="210" mass="21848">MAAIREQDLAAGKAALHQWAQAAQTALAALGPHTPDDAPGSAASAALSSSISAADSLSNRSGQAVIDATIPTAQAEHQTTQETTVSATPTVPTENQPTQIDAAERLSLSPDLPRPIWALAVRYSLFLLERKAPGPGVEVRVAPWAAVKILDGPASDPHNLTPPDVIELDPDVWLRLACGITSWSEEKNAGHISAVGERDDLSALLPLAVA</sequence>
<feature type="domain" description="Bacterial SCP orthologue" evidence="2">
    <location>
        <begin position="114"/>
        <end position="207"/>
    </location>
</feature>
<proteinExistence type="predicted"/>
<evidence type="ECO:0000256" key="1">
    <source>
        <dbReference type="SAM" id="MobiDB-lite"/>
    </source>
</evidence>
<dbReference type="Pfam" id="PF17844">
    <property type="entry name" value="SCP_3"/>
    <property type="match status" value="1"/>
</dbReference>
<keyword evidence="4" id="KW-1185">Reference proteome</keyword>
<evidence type="ECO:0000313" key="3">
    <source>
        <dbReference type="EMBL" id="KFI98933.1"/>
    </source>
</evidence>
<feature type="region of interest" description="Disordered" evidence="1">
    <location>
        <begin position="74"/>
        <end position="95"/>
    </location>
</feature>
<accession>A0A087DTT3</accession>
<reference evidence="3 4" key="1">
    <citation type="submission" date="2014-03" db="EMBL/GenBank/DDBJ databases">
        <title>Genomics of Bifidobacteria.</title>
        <authorList>
            <person name="Ventura M."/>
            <person name="Milani C."/>
            <person name="Lugli G.A."/>
        </authorList>
    </citation>
    <scope>NUCLEOTIDE SEQUENCE [LARGE SCALE GENOMIC DNA]</scope>
    <source>
        <strain evidence="3 4">LMG 11597</strain>
    </source>
</reference>